<keyword evidence="12" id="KW-1185">Reference proteome</keyword>
<name>A0A9D4KZA7_DREPO</name>
<dbReference type="PANTHER" id="PTHR24238">
    <property type="entry name" value="G-PROTEIN COUPLED RECEPTOR"/>
    <property type="match status" value="1"/>
</dbReference>
<dbReference type="Proteomes" id="UP000828390">
    <property type="component" value="Unassembled WGS sequence"/>
</dbReference>
<evidence type="ECO:0000256" key="9">
    <source>
        <dbReference type="SAM" id="Phobius"/>
    </source>
</evidence>
<evidence type="ECO:0000256" key="1">
    <source>
        <dbReference type="ARBA" id="ARBA00004141"/>
    </source>
</evidence>
<keyword evidence="7 8" id="KW-0807">Transducer</keyword>
<comment type="caution">
    <text evidence="11">The sequence shown here is derived from an EMBL/GenBank/DDBJ whole genome shotgun (WGS) entry which is preliminary data.</text>
</comment>
<feature type="transmembrane region" description="Helical" evidence="9">
    <location>
        <begin position="81"/>
        <end position="99"/>
    </location>
</feature>
<evidence type="ECO:0000256" key="2">
    <source>
        <dbReference type="ARBA" id="ARBA00022692"/>
    </source>
</evidence>
<keyword evidence="2 8" id="KW-0812">Transmembrane</keyword>
<feature type="transmembrane region" description="Helical" evidence="9">
    <location>
        <begin position="455"/>
        <end position="476"/>
    </location>
</feature>
<sequence>MDINITQSAGGIFPNYNLESIVNETELFYNVRQLEVIDDYSLVYMLPAIIFCGIMMVVGLPGNMVVFYVYFFKWRRSTSRIFILFLAVLDMFNSATILPMEIFVMKNYFKLNSPFLCKIFRYGTFVMNCSSALILVGIALDRFQRICRPYKQTFSEWTSKCICIGAIVVALCVTWPSLVLYGTRTTRIANITSFSCSLQNNYDVTSYPMAYFALLTSTTAIVFAVLIILYYAIVIQIHKHRKFKQNQTSHVQQIIDERSITVKSDHEQSNGVNGGNKMPLTRNVYPNIEPAQTNSIHNELNNDESNGTSLQLLPMLGTVLATSCANLDVKNSDEPNALQNGSAINEKHQLEDVDALDGDALSKTQASAEGQHAKVKRKTKRIRYMFVRGSSTLTASGRNRCSHCVTVRIGRSTMMLFLITIAYVLSFLPFYTLVIMRQINPLYFMNLPETSKSSYMAYLVFVRSYILSSAINPFIYSFCNIQFRNHCKELFSKIVFCRQRTERNSRLNRCH</sequence>
<organism evidence="11 12">
    <name type="scientific">Dreissena polymorpha</name>
    <name type="common">Zebra mussel</name>
    <name type="synonym">Mytilus polymorpha</name>
    <dbReference type="NCBI Taxonomy" id="45954"/>
    <lineage>
        <taxon>Eukaryota</taxon>
        <taxon>Metazoa</taxon>
        <taxon>Spiralia</taxon>
        <taxon>Lophotrochozoa</taxon>
        <taxon>Mollusca</taxon>
        <taxon>Bivalvia</taxon>
        <taxon>Autobranchia</taxon>
        <taxon>Heteroconchia</taxon>
        <taxon>Euheterodonta</taxon>
        <taxon>Imparidentia</taxon>
        <taxon>Neoheterodontei</taxon>
        <taxon>Myida</taxon>
        <taxon>Dreissenoidea</taxon>
        <taxon>Dreissenidae</taxon>
        <taxon>Dreissena</taxon>
    </lineage>
</organism>
<comment type="subcellular location">
    <subcellularLocation>
        <location evidence="1">Membrane</location>
        <topology evidence="1">Multi-pass membrane protein</topology>
    </subcellularLocation>
</comment>
<feature type="transmembrane region" description="Helical" evidence="9">
    <location>
        <begin position="415"/>
        <end position="435"/>
    </location>
</feature>
<keyword evidence="6 8" id="KW-0675">Receptor</keyword>
<feature type="transmembrane region" description="Helical" evidence="9">
    <location>
        <begin position="209"/>
        <end position="234"/>
    </location>
</feature>
<evidence type="ECO:0000256" key="7">
    <source>
        <dbReference type="ARBA" id="ARBA00023224"/>
    </source>
</evidence>
<evidence type="ECO:0000259" key="10">
    <source>
        <dbReference type="PROSITE" id="PS50262"/>
    </source>
</evidence>
<accession>A0A9D4KZA7</accession>
<evidence type="ECO:0000256" key="6">
    <source>
        <dbReference type="ARBA" id="ARBA00023170"/>
    </source>
</evidence>
<dbReference type="PANTHER" id="PTHR24238:SF47">
    <property type="entry name" value="ECDYSTEROIDS_DOPAMINE RECEPTOR-RELATED"/>
    <property type="match status" value="1"/>
</dbReference>
<keyword evidence="3 9" id="KW-1133">Transmembrane helix</keyword>
<dbReference type="Pfam" id="PF00001">
    <property type="entry name" value="7tm_1"/>
    <property type="match status" value="1"/>
</dbReference>
<dbReference type="InterPro" id="IPR017452">
    <property type="entry name" value="GPCR_Rhodpsn_7TM"/>
</dbReference>
<dbReference type="PROSITE" id="PS50262">
    <property type="entry name" value="G_PROTEIN_RECEP_F1_2"/>
    <property type="match status" value="1"/>
</dbReference>
<feature type="transmembrane region" description="Helical" evidence="9">
    <location>
        <begin position="161"/>
        <end position="181"/>
    </location>
</feature>
<evidence type="ECO:0000313" key="11">
    <source>
        <dbReference type="EMBL" id="KAH3848424.1"/>
    </source>
</evidence>
<reference evidence="11" key="1">
    <citation type="journal article" date="2019" name="bioRxiv">
        <title>The Genome of the Zebra Mussel, Dreissena polymorpha: A Resource for Invasive Species Research.</title>
        <authorList>
            <person name="McCartney M.A."/>
            <person name="Auch B."/>
            <person name="Kono T."/>
            <person name="Mallez S."/>
            <person name="Zhang Y."/>
            <person name="Obille A."/>
            <person name="Becker A."/>
            <person name="Abrahante J.E."/>
            <person name="Garbe J."/>
            <person name="Badalamenti J.P."/>
            <person name="Herman A."/>
            <person name="Mangelson H."/>
            <person name="Liachko I."/>
            <person name="Sullivan S."/>
            <person name="Sone E.D."/>
            <person name="Koren S."/>
            <person name="Silverstein K.A.T."/>
            <person name="Beckman K.B."/>
            <person name="Gohl D.M."/>
        </authorList>
    </citation>
    <scope>NUCLEOTIDE SEQUENCE</scope>
    <source>
        <strain evidence="11">Duluth1</strain>
        <tissue evidence="11">Whole animal</tissue>
    </source>
</reference>
<dbReference type="CDD" id="cd00637">
    <property type="entry name" value="7tm_classA_rhodopsin-like"/>
    <property type="match status" value="1"/>
</dbReference>
<evidence type="ECO:0000313" key="12">
    <source>
        <dbReference type="Proteomes" id="UP000828390"/>
    </source>
</evidence>
<feature type="transmembrane region" description="Helical" evidence="9">
    <location>
        <begin position="42"/>
        <end position="69"/>
    </location>
</feature>
<protein>
    <recommendedName>
        <fullName evidence="10">G-protein coupled receptors family 1 profile domain-containing protein</fullName>
    </recommendedName>
</protein>
<dbReference type="InterPro" id="IPR000276">
    <property type="entry name" value="GPCR_Rhodpsn"/>
</dbReference>
<dbReference type="AlphaFoldDB" id="A0A9D4KZA7"/>
<dbReference type="EMBL" id="JAIWYP010000003">
    <property type="protein sequence ID" value="KAH3848424.1"/>
    <property type="molecule type" value="Genomic_DNA"/>
</dbReference>
<proteinExistence type="inferred from homology"/>
<reference evidence="11" key="2">
    <citation type="submission" date="2020-11" db="EMBL/GenBank/DDBJ databases">
        <authorList>
            <person name="McCartney M.A."/>
            <person name="Auch B."/>
            <person name="Kono T."/>
            <person name="Mallez S."/>
            <person name="Becker A."/>
            <person name="Gohl D.M."/>
            <person name="Silverstein K.A.T."/>
            <person name="Koren S."/>
            <person name="Bechman K.B."/>
            <person name="Herman A."/>
            <person name="Abrahante J.E."/>
            <person name="Garbe J."/>
        </authorList>
    </citation>
    <scope>NUCLEOTIDE SEQUENCE</scope>
    <source>
        <strain evidence="11">Duluth1</strain>
        <tissue evidence="11">Whole animal</tissue>
    </source>
</reference>
<gene>
    <name evidence="11" type="ORF">DPMN_090787</name>
</gene>
<dbReference type="SUPFAM" id="SSF81321">
    <property type="entry name" value="Family A G protein-coupled receptor-like"/>
    <property type="match status" value="1"/>
</dbReference>
<dbReference type="GO" id="GO:0016020">
    <property type="term" value="C:membrane"/>
    <property type="evidence" value="ECO:0007669"/>
    <property type="project" value="UniProtKB-SubCell"/>
</dbReference>
<dbReference type="PRINTS" id="PR00237">
    <property type="entry name" value="GPCRRHODOPSN"/>
</dbReference>
<dbReference type="Gene3D" id="1.20.1070.10">
    <property type="entry name" value="Rhodopsin 7-helix transmembrane proteins"/>
    <property type="match status" value="2"/>
</dbReference>
<dbReference type="GO" id="GO:0004930">
    <property type="term" value="F:G protein-coupled receptor activity"/>
    <property type="evidence" value="ECO:0007669"/>
    <property type="project" value="UniProtKB-KW"/>
</dbReference>
<feature type="domain" description="G-protein coupled receptors family 1 profile" evidence="10">
    <location>
        <begin position="62"/>
        <end position="476"/>
    </location>
</feature>
<keyword evidence="4 8" id="KW-0297">G-protein coupled receptor</keyword>
<keyword evidence="5 9" id="KW-0472">Membrane</keyword>
<evidence type="ECO:0000256" key="4">
    <source>
        <dbReference type="ARBA" id="ARBA00023040"/>
    </source>
</evidence>
<comment type="similarity">
    <text evidence="8">Belongs to the G-protein coupled receptor 1 family.</text>
</comment>
<evidence type="ECO:0000256" key="8">
    <source>
        <dbReference type="RuleBase" id="RU000688"/>
    </source>
</evidence>
<evidence type="ECO:0000256" key="5">
    <source>
        <dbReference type="ARBA" id="ARBA00023136"/>
    </source>
</evidence>
<dbReference type="PROSITE" id="PS00237">
    <property type="entry name" value="G_PROTEIN_RECEP_F1_1"/>
    <property type="match status" value="1"/>
</dbReference>
<evidence type="ECO:0000256" key="3">
    <source>
        <dbReference type="ARBA" id="ARBA00022989"/>
    </source>
</evidence>
<feature type="transmembrane region" description="Helical" evidence="9">
    <location>
        <begin position="119"/>
        <end position="140"/>
    </location>
</feature>